<evidence type="ECO:0000313" key="5">
    <source>
        <dbReference type="Proteomes" id="UP000542342"/>
    </source>
</evidence>
<keyword evidence="5" id="KW-1185">Reference proteome</keyword>
<feature type="transmembrane region" description="Helical" evidence="2">
    <location>
        <begin position="148"/>
        <end position="169"/>
    </location>
</feature>
<keyword evidence="2" id="KW-0472">Membrane</keyword>
<keyword evidence="2" id="KW-1133">Transmembrane helix</keyword>
<organism evidence="4 5">
    <name type="scientific">Thermogemmata fonticola</name>
    <dbReference type="NCBI Taxonomy" id="2755323"/>
    <lineage>
        <taxon>Bacteria</taxon>
        <taxon>Pseudomonadati</taxon>
        <taxon>Planctomycetota</taxon>
        <taxon>Planctomycetia</taxon>
        <taxon>Gemmatales</taxon>
        <taxon>Gemmataceae</taxon>
        <taxon>Thermogemmata</taxon>
    </lineage>
</organism>
<dbReference type="Gene3D" id="1.20.120.1220">
    <property type="match status" value="1"/>
</dbReference>
<dbReference type="RefSeq" id="WP_194537956.1">
    <property type="nucleotide sequence ID" value="NZ_JACEFB010000006.1"/>
</dbReference>
<feature type="transmembrane region" description="Helical" evidence="2">
    <location>
        <begin position="115"/>
        <end position="136"/>
    </location>
</feature>
<proteinExistence type="inferred from homology"/>
<dbReference type="InterPro" id="IPR050882">
    <property type="entry name" value="Prepilin_peptidase/N-MTase"/>
</dbReference>
<evidence type="ECO:0000313" key="4">
    <source>
        <dbReference type="EMBL" id="MBA2226522.1"/>
    </source>
</evidence>
<feature type="transmembrane region" description="Helical" evidence="2">
    <location>
        <begin position="33"/>
        <end position="51"/>
    </location>
</feature>
<sequence>MSMPTTSPLSSAVAVAQTEPGWDRELGRQLSRVPLWALLWLLASVLAHHMWQWYCPVGLNAGPLLVVSFGMILAAIIDGWAFKVPNWLTLPLILSGWLAGLCHTLGWSIDSGTGGLGISLLATLFGFGLLLPMLVLRGVGEGDVKMQMGFAAWMGAYFGTGDTTLAAGMDIRLHALGVVFWAFTCGALFGGLFGLAMILLRRRFRDNAQMFQAMAQDLLLVTQGQLHQATIQAEQRRSRWVRLPYGIPLCVGFLFYLWVVLVALRN</sequence>
<feature type="transmembrane region" description="Helical" evidence="2">
    <location>
        <begin position="57"/>
        <end position="76"/>
    </location>
</feature>
<dbReference type="AlphaFoldDB" id="A0A7V9AC83"/>
<dbReference type="GO" id="GO:0004190">
    <property type="term" value="F:aspartic-type endopeptidase activity"/>
    <property type="evidence" value="ECO:0007669"/>
    <property type="project" value="InterPro"/>
</dbReference>
<evidence type="ECO:0000256" key="2">
    <source>
        <dbReference type="SAM" id="Phobius"/>
    </source>
</evidence>
<comment type="similarity">
    <text evidence="1">Belongs to the peptidase A24 family.</text>
</comment>
<dbReference type="PANTHER" id="PTHR30487">
    <property type="entry name" value="TYPE 4 PREPILIN-LIKE PROTEINS LEADER PEPTIDE-PROCESSING ENZYME"/>
    <property type="match status" value="1"/>
</dbReference>
<dbReference type="GO" id="GO:0006465">
    <property type="term" value="P:signal peptide processing"/>
    <property type="evidence" value="ECO:0007669"/>
    <property type="project" value="TreeGrafter"/>
</dbReference>
<evidence type="ECO:0000259" key="3">
    <source>
        <dbReference type="Pfam" id="PF01478"/>
    </source>
</evidence>
<keyword evidence="2" id="KW-0812">Transmembrane</keyword>
<dbReference type="InterPro" id="IPR000045">
    <property type="entry name" value="Prepilin_IV_endopep_pep"/>
</dbReference>
<dbReference type="PANTHER" id="PTHR30487:SF0">
    <property type="entry name" value="PREPILIN LEADER PEPTIDASE_N-METHYLTRANSFERASE-RELATED"/>
    <property type="match status" value="1"/>
</dbReference>
<gene>
    <name evidence="4" type="ORF">H0921_10160</name>
</gene>
<comment type="caution">
    <text evidence="4">The sequence shown here is derived from an EMBL/GenBank/DDBJ whole genome shotgun (WGS) entry which is preliminary data.</text>
</comment>
<feature type="transmembrane region" description="Helical" evidence="2">
    <location>
        <begin position="245"/>
        <end position="264"/>
    </location>
</feature>
<name>A0A7V9AC83_9BACT</name>
<accession>A0A7V9AC83</accession>
<feature type="transmembrane region" description="Helical" evidence="2">
    <location>
        <begin position="88"/>
        <end position="109"/>
    </location>
</feature>
<dbReference type="Pfam" id="PF01478">
    <property type="entry name" value="Peptidase_A24"/>
    <property type="match status" value="1"/>
</dbReference>
<dbReference type="GO" id="GO:0005886">
    <property type="term" value="C:plasma membrane"/>
    <property type="evidence" value="ECO:0007669"/>
    <property type="project" value="TreeGrafter"/>
</dbReference>
<feature type="domain" description="Prepilin type IV endopeptidase peptidase" evidence="3">
    <location>
        <begin position="66"/>
        <end position="190"/>
    </location>
</feature>
<dbReference type="Proteomes" id="UP000542342">
    <property type="component" value="Unassembled WGS sequence"/>
</dbReference>
<evidence type="ECO:0000256" key="1">
    <source>
        <dbReference type="ARBA" id="ARBA00005801"/>
    </source>
</evidence>
<dbReference type="EMBL" id="JACEFB010000006">
    <property type="protein sequence ID" value="MBA2226522.1"/>
    <property type="molecule type" value="Genomic_DNA"/>
</dbReference>
<protein>
    <submittedName>
        <fullName evidence="4">Prepilin peptidase</fullName>
    </submittedName>
</protein>
<feature type="transmembrane region" description="Helical" evidence="2">
    <location>
        <begin position="175"/>
        <end position="200"/>
    </location>
</feature>
<reference evidence="4 5" key="1">
    <citation type="submission" date="2020-07" db="EMBL/GenBank/DDBJ databases">
        <title>Thermogemmata thermophila gen. nov., sp. nov., a novel moderate thermophilic planctomycete from a Kamchatka hot spring.</title>
        <authorList>
            <person name="Elcheninov A.G."/>
            <person name="Podosokorskaya O.A."/>
            <person name="Kovaleva O.L."/>
            <person name="Novikov A."/>
            <person name="Bonch-Osmolovskaya E.A."/>
            <person name="Toshchakov S.V."/>
            <person name="Kublanov I.V."/>
        </authorList>
    </citation>
    <scope>NUCLEOTIDE SEQUENCE [LARGE SCALE GENOMIC DNA]</scope>
    <source>
        <strain evidence="4 5">2918</strain>
    </source>
</reference>